<keyword evidence="5" id="KW-0547">Nucleotide-binding</keyword>
<dbReference type="PANTHER" id="PTHR24421:SF10">
    <property type="entry name" value="NITRATE_NITRITE SENSOR PROTEIN NARQ"/>
    <property type="match status" value="1"/>
</dbReference>
<dbReference type="CDD" id="cd16917">
    <property type="entry name" value="HATPase_UhpB-NarQ-NarX-like"/>
    <property type="match status" value="1"/>
</dbReference>
<dbReference type="Pfam" id="PF07730">
    <property type="entry name" value="HisKA_3"/>
    <property type="match status" value="1"/>
</dbReference>
<evidence type="ECO:0000256" key="4">
    <source>
        <dbReference type="ARBA" id="ARBA00022679"/>
    </source>
</evidence>
<feature type="transmembrane region" description="Helical" evidence="10">
    <location>
        <begin position="55"/>
        <end position="71"/>
    </location>
</feature>
<keyword evidence="4" id="KW-0808">Transferase</keyword>
<keyword evidence="3" id="KW-0597">Phosphoprotein</keyword>
<reference evidence="12 13" key="1">
    <citation type="journal article" date="2014" name="Genome Announc.">
        <title>Draft Genome Sequence of the Antitrypanosomally Active Sponge-Associated Bacterium Actinokineospora sp. Strain EG49.</title>
        <authorList>
            <person name="Harjes J."/>
            <person name="Ryu T."/>
            <person name="Abdelmohsen U.R."/>
            <person name="Moitinho-Silva L."/>
            <person name="Horn H."/>
            <person name="Ravasi T."/>
            <person name="Hentschel U."/>
        </authorList>
    </citation>
    <scope>NUCLEOTIDE SEQUENCE [LARGE SCALE GENOMIC DNA]</scope>
    <source>
        <strain evidence="12 13">EG49</strain>
    </source>
</reference>
<dbReference type="EC" id="2.7.13.3" evidence="2"/>
<feature type="region of interest" description="Disordered" evidence="9">
    <location>
        <begin position="299"/>
        <end position="329"/>
    </location>
</feature>
<dbReference type="Gene3D" id="3.30.565.10">
    <property type="entry name" value="Histidine kinase-like ATPase, C-terminal domain"/>
    <property type="match status" value="1"/>
</dbReference>
<protein>
    <recommendedName>
        <fullName evidence="2">histidine kinase</fullName>
        <ecNumber evidence="2">2.7.13.3</ecNumber>
    </recommendedName>
</protein>
<evidence type="ECO:0000256" key="2">
    <source>
        <dbReference type="ARBA" id="ARBA00012438"/>
    </source>
</evidence>
<keyword evidence="6 12" id="KW-0418">Kinase</keyword>
<dbReference type="EMBL" id="AYXG01000060">
    <property type="protein sequence ID" value="EWC62993.1"/>
    <property type="molecule type" value="Genomic_DNA"/>
</dbReference>
<evidence type="ECO:0000256" key="1">
    <source>
        <dbReference type="ARBA" id="ARBA00000085"/>
    </source>
</evidence>
<dbReference type="SUPFAM" id="SSF55874">
    <property type="entry name" value="ATPase domain of HSP90 chaperone/DNA topoisomerase II/histidine kinase"/>
    <property type="match status" value="1"/>
</dbReference>
<evidence type="ECO:0000259" key="11">
    <source>
        <dbReference type="SMART" id="SM00387"/>
    </source>
</evidence>
<dbReference type="PANTHER" id="PTHR24421">
    <property type="entry name" value="NITRATE/NITRITE SENSOR PROTEIN NARX-RELATED"/>
    <property type="match status" value="1"/>
</dbReference>
<evidence type="ECO:0000256" key="8">
    <source>
        <dbReference type="ARBA" id="ARBA00023012"/>
    </source>
</evidence>
<keyword evidence="10" id="KW-0472">Membrane</keyword>
<dbReference type="InterPro" id="IPR036890">
    <property type="entry name" value="HATPase_C_sf"/>
</dbReference>
<dbReference type="SMART" id="SM00387">
    <property type="entry name" value="HATPase_c"/>
    <property type="match status" value="1"/>
</dbReference>
<dbReference type="GO" id="GO:0016020">
    <property type="term" value="C:membrane"/>
    <property type="evidence" value="ECO:0007669"/>
    <property type="project" value="InterPro"/>
</dbReference>
<proteinExistence type="predicted"/>
<dbReference type="OrthoDB" id="227596at2"/>
<comment type="caution">
    <text evidence="12">The sequence shown here is derived from an EMBL/GenBank/DDBJ whole genome shotgun (WGS) entry which is preliminary data.</text>
</comment>
<evidence type="ECO:0000256" key="3">
    <source>
        <dbReference type="ARBA" id="ARBA00022553"/>
    </source>
</evidence>
<dbReference type="AlphaFoldDB" id="W7IRJ2"/>
<dbReference type="RefSeq" id="WP_035280268.1">
    <property type="nucleotide sequence ID" value="NZ_AYXG01000060.1"/>
</dbReference>
<feature type="compositionally biased region" description="Basic and acidic residues" evidence="9">
    <location>
        <begin position="309"/>
        <end position="329"/>
    </location>
</feature>
<gene>
    <name evidence="12" type="ORF">UO65_1703</name>
</gene>
<dbReference type="InterPro" id="IPR050482">
    <property type="entry name" value="Sensor_HK_TwoCompSys"/>
</dbReference>
<dbReference type="STRING" id="909613.UO65_1703"/>
<comment type="catalytic activity">
    <reaction evidence="1">
        <text>ATP + protein L-histidine = ADP + protein N-phospho-L-histidine.</text>
        <dbReference type="EC" id="2.7.13.3"/>
    </reaction>
</comment>
<feature type="transmembrane region" description="Helical" evidence="10">
    <location>
        <begin position="99"/>
        <end position="115"/>
    </location>
</feature>
<evidence type="ECO:0000256" key="9">
    <source>
        <dbReference type="SAM" id="MobiDB-lite"/>
    </source>
</evidence>
<keyword evidence="7" id="KW-0067">ATP-binding</keyword>
<evidence type="ECO:0000256" key="6">
    <source>
        <dbReference type="ARBA" id="ARBA00022777"/>
    </source>
</evidence>
<dbReference type="Pfam" id="PF02518">
    <property type="entry name" value="HATPase_c"/>
    <property type="match status" value="1"/>
</dbReference>
<evidence type="ECO:0000256" key="5">
    <source>
        <dbReference type="ARBA" id="ARBA00022741"/>
    </source>
</evidence>
<evidence type="ECO:0000256" key="10">
    <source>
        <dbReference type="SAM" id="Phobius"/>
    </source>
</evidence>
<name>W7IRJ2_9PSEU</name>
<feature type="domain" description="Histidine kinase/HSP90-like ATPase" evidence="11">
    <location>
        <begin position="257"/>
        <end position="390"/>
    </location>
</feature>
<feature type="transmembrane region" description="Helical" evidence="10">
    <location>
        <begin position="121"/>
        <end position="139"/>
    </location>
</feature>
<evidence type="ECO:0000313" key="12">
    <source>
        <dbReference type="EMBL" id="EWC62993.1"/>
    </source>
</evidence>
<dbReference type="InterPro" id="IPR011712">
    <property type="entry name" value="Sig_transdc_His_kin_sub3_dim/P"/>
</dbReference>
<organism evidence="12 13">
    <name type="scientific">Actinokineospora spheciospongiae</name>
    <dbReference type="NCBI Taxonomy" id="909613"/>
    <lineage>
        <taxon>Bacteria</taxon>
        <taxon>Bacillati</taxon>
        <taxon>Actinomycetota</taxon>
        <taxon>Actinomycetes</taxon>
        <taxon>Pseudonocardiales</taxon>
        <taxon>Pseudonocardiaceae</taxon>
        <taxon>Actinokineospora</taxon>
    </lineage>
</organism>
<sequence length="392" mass="41307">MRKSQLWQTLGFVVAAAVASVLTSAGPPYRATDAFGVGLAVLAAGCLLRRQAAPIPVLVATALVVVANAAAGYPPTVVPWATWVALFTCFSVCTRRYRAVAVAVTLAAVAGHFAFDRGAVQVEAVFGVTMTFLIAVVAGDAVRSRGAAAAAEQARQRAEERTELARELHDSLGHAVNVVVMQAGVARRVFDENPRFAREALGHIETVGRDALGELDRLVRVVRTEQPPPELAALAEHVRAAGRELRLRAEQVELGAGTAHALHRIAQEAITNALRHTDSGRIDVRLRQVGDTAVLEVVNEGGHLPGGRPGRDRAEPGGGPDRGEAVPRVWPDRGEAVLWGGLDRGGAVPGGRPGHGLANMRERARLAGGELEAGPFEGGFRVRATLPTGAHR</sequence>
<keyword evidence="10" id="KW-1133">Transmembrane helix</keyword>
<dbReference type="GO" id="GO:0046983">
    <property type="term" value="F:protein dimerization activity"/>
    <property type="evidence" value="ECO:0007669"/>
    <property type="project" value="InterPro"/>
</dbReference>
<accession>W7IRJ2</accession>
<evidence type="ECO:0000256" key="7">
    <source>
        <dbReference type="ARBA" id="ARBA00022840"/>
    </source>
</evidence>
<dbReference type="GO" id="GO:0000155">
    <property type="term" value="F:phosphorelay sensor kinase activity"/>
    <property type="evidence" value="ECO:0007669"/>
    <property type="project" value="InterPro"/>
</dbReference>
<keyword evidence="8" id="KW-0902">Two-component regulatory system</keyword>
<keyword evidence="10" id="KW-0812">Transmembrane</keyword>
<dbReference type="Gene3D" id="1.20.5.1930">
    <property type="match status" value="1"/>
</dbReference>
<dbReference type="Proteomes" id="UP000019277">
    <property type="component" value="Unassembled WGS sequence"/>
</dbReference>
<evidence type="ECO:0000313" key="13">
    <source>
        <dbReference type="Proteomes" id="UP000019277"/>
    </source>
</evidence>
<dbReference type="GO" id="GO:0005524">
    <property type="term" value="F:ATP binding"/>
    <property type="evidence" value="ECO:0007669"/>
    <property type="project" value="UniProtKB-KW"/>
</dbReference>
<dbReference type="eggNOG" id="COG4585">
    <property type="taxonomic scope" value="Bacteria"/>
</dbReference>
<keyword evidence="13" id="KW-1185">Reference proteome</keyword>
<dbReference type="InterPro" id="IPR003594">
    <property type="entry name" value="HATPase_dom"/>
</dbReference>
<feature type="transmembrane region" description="Helical" evidence="10">
    <location>
        <begin position="29"/>
        <end position="48"/>
    </location>
</feature>